<accession>A0A7Z0EEJ4</accession>
<proteinExistence type="predicted"/>
<keyword evidence="2" id="KW-1185">Reference proteome</keyword>
<name>A0A7Z0EEJ4_9MICO</name>
<evidence type="ECO:0000313" key="1">
    <source>
        <dbReference type="EMBL" id="NYJ20100.1"/>
    </source>
</evidence>
<evidence type="ECO:0000313" key="2">
    <source>
        <dbReference type="Proteomes" id="UP000537260"/>
    </source>
</evidence>
<comment type="caution">
    <text evidence="1">The sequence shown here is derived from an EMBL/GenBank/DDBJ whole genome shotgun (WGS) entry which is preliminary data.</text>
</comment>
<organism evidence="1 2">
    <name type="scientific">Glaciibacter psychrotolerans</name>
    <dbReference type="NCBI Taxonomy" id="670054"/>
    <lineage>
        <taxon>Bacteria</taxon>
        <taxon>Bacillati</taxon>
        <taxon>Actinomycetota</taxon>
        <taxon>Actinomycetes</taxon>
        <taxon>Micrococcales</taxon>
        <taxon>Microbacteriaceae</taxon>
        <taxon>Glaciibacter</taxon>
    </lineage>
</organism>
<protein>
    <submittedName>
        <fullName evidence="1">Uncharacterized protein</fullName>
    </submittedName>
</protein>
<gene>
    <name evidence="1" type="ORF">HNR05_001891</name>
</gene>
<sequence>MSRSRGGRRPALIGADRASMRQLSFARSVMSISLEVCQPDGDTQRVASSGSRSEPQALRRVPSLLIRRVSAPESNAVVSCGNSWLRDGGRQWFSCDRFRTSGRGRHACRLRMWFKQQKCSPQPKPPRTPA</sequence>
<reference evidence="1 2" key="1">
    <citation type="submission" date="2020-07" db="EMBL/GenBank/DDBJ databases">
        <title>Sequencing the genomes of 1000 actinobacteria strains.</title>
        <authorList>
            <person name="Klenk H.-P."/>
        </authorList>
    </citation>
    <scope>NUCLEOTIDE SEQUENCE [LARGE SCALE GENOMIC DNA]</scope>
    <source>
        <strain evidence="1 2">LI1</strain>
    </source>
</reference>
<dbReference type="EMBL" id="JACCFM010000001">
    <property type="protein sequence ID" value="NYJ20100.1"/>
    <property type="molecule type" value="Genomic_DNA"/>
</dbReference>
<dbReference type="Proteomes" id="UP000537260">
    <property type="component" value="Unassembled WGS sequence"/>
</dbReference>
<dbReference type="AlphaFoldDB" id="A0A7Z0EEJ4"/>